<proteinExistence type="predicted"/>
<evidence type="ECO:0000313" key="2">
    <source>
        <dbReference type="Proteomes" id="UP001281761"/>
    </source>
</evidence>
<dbReference type="Proteomes" id="UP001281761">
    <property type="component" value="Unassembled WGS sequence"/>
</dbReference>
<gene>
    <name evidence="1" type="ORF">BLNAU_21297</name>
</gene>
<comment type="caution">
    <text evidence="1">The sequence shown here is derived from an EMBL/GenBank/DDBJ whole genome shotgun (WGS) entry which is preliminary data.</text>
</comment>
<dbReference type="SUPFAM" id="SSF51126">
    <property type="entry name" value="Pectin lyase-like"/>
    <property type="match status" value="1"/>
</dbReference>
<protein>
    <submittedName>
        <fullName evidence="1">Uncharacterized protein</fullName>
    </submittedName>
</protein>
<evidence type="ECO:0000313" key="1">
    <source>
        <dbReference type="EMBL" id="KAK2943792.1"/>
    </source>
</evidence>
<dbReference type="EMBL" id="JARBJD010000328">
    <property type="protein sequence ID" value="KAK2943792.1"/>
    <property type="molecule type" value="Genomic_DNA"/>
</dbReference>
<accession>A0ABQ9WWC3</accession>
<name>A0ABQ9WWC3_9EUKA</name>
<keyword evidence="2" id="KW-1185">Reference proteome</keyword>
<sequence>MSAVDNALYGTATASLATSASSLCLNSSVLECINHHTQNQEKTTFTVNSKADRSHYDTQTANQLFENCIFETTTPTASFWIIEKTKVKGPFKIIGCDFKVSFGTSFIGTVSLEAVTGAFPLFLIDSSSLTYSSTSATPTSNHQLVLYYSFNVHLVSSNFTTPSPEHKSCARTFASYSSITFTTFSNYIFERQSTSGSGSCFSDAGASSVNIWTSCRFSNCEARQSGGVAHLHNPVSKFFHCEFSSNTAELRGGALLLSWPIYNYLQDCHFQNNNAKQPYSEQNPTLAHFRGNDICTTDYSAGHVLPTTIGCTSTSSNPKIGYYTSASSNGNMTTEDTILPNPETTSLPKAAGEWWVEISGSGTDCTTSSPCSALSDAVAISKNTAGFNLVHVDSGVFPLATVTLAISVEFQGMGWDVNSTTFSQIKTGGMRVSGSGNVSLTSLSLHPSSPSTTLVSLDSASAKIRVSNVWVEQIADHTVALFSFSAGSATFEQSVLNTISLTQTAAISLSGTATISVKRCWFMEMKRKSGNGGSVIDSSTKGRVLIEYSDFGRCSSSGRAGCCDFTSSGSSSEVSLPNTFFSTNLANQSPIVPLTSFGNDLAFTGFLSGKLSISSARSISIQPHCLTDTSASSFDAIPLNFYQYSVDFPIANRFPRGTPSSSFTSFNNLMETLSATTAVLQIWFVTSQSGPLKAITLIDQQFSFRVAHMTLNLDGNEEILLKGKSFLRVWDGSFTVPFSIQHCPFVVQDSTRLLFVTTSLNFMKGQHADSLIRNSGGSITLQGTTITKTGLDFGSHSFIESTDGTVEFTSMHFFWITSSSNGAVLNAKGTTLTSTLSCFENCSATNGGALAIELSNSATATITHDSTSTFTTTFTNCRAIGTDGSLEKPTGKGGAIFVNGSTTKSNPLNSA</sequence>
<organism evidence="1 2">
    <name type="scientific">Blattamonas nauphoetae</name>
    <dbReference type="NCBI Taxonomy" id="2049346"/>
    <lineage>
        <taxon>Eukaryota</taxon>
        <taxon>Metamonada</taxon>
        <taxon>Preaxostyla</taxon>
        <taxon>Oxymonadida</taxon>
        <taxon>Blattamonas</taxon>
    </lineage>
</organism>
<dbReference type="InterPro" id="IPR011050">
    <property type="entry name" value="Pectin_lyase_fold/virulence"/>
</dbReference>
<reference evidence="1 2" key="1">
    <citation type="journal article" date="2022" name="bioRxiv">
        <title>Genomics of Preaxostyla Flagellates Illuminates Evolutionary Transitions and the Path Towards Mitochondrial Loss.</title>
        <authorList>
            <person name="Novak L.V.F."/>
            <person name="Treitli S.C."/>
            <person name="Pyrih J."/>
            <person name="Halakuc P."/>
            <person name="Pipaliya S.V."/>
            <person name="Vacek V."/>
            <person name="Brzon O."/>
            <person name="Soukal P."/>
            <person name="Eme L."/>
            <person name="Dacks J.B."/>
            <person name="Karnkowska A."/>
            <person name="Elias M."/>
            <person name="Hampl V."/>
        </authorList>
    </citation>
    <scope>NUCLEOTIDE SEQUENCE [LARGE SCALE GENOMIC DNA]</scope>
    <source>
        <strain evidence="1">NAU3</strain>
        <tissue evidence="1">Gut</tissue>
    </source>
</reference>